<dbReference type="PANTHER" id="PTHR30572:SF4">
    <property type="entry name" value="ABC TRANSPORTER PERMEASE YTRF"/>
    <property type="match status" value="1"/>
</dbReference>
<keyword evidence="2" id="KW-1003">Cell membrane</keyword>
<feature type="domain" description="MacB-like periplasmic core" evidence="9">
    <location>
        <begin position="437"/>
        <end position="641"/>
    </location>
</feature>
<feature type="transmembrane region" description="Helical" evidence="7">
    <location>
        <begin position="674"/>
        <end position="697"/>
    </location>
</feature>
<organism evidence="10 11">
    <name type="scientific">Larkinella rosea</name>
    <dbReference type="NCBI Taxonomy" id="2025312"/>
    <lineage>
        <taxon>Bacteria</taxon>
        <taxon>Pseudomonadati</taxon>
        <taxon>Bacteroidota</taxon>
        <taxon>Cytophagia</taxon>
        <taxon>Cytophagales</taxon>
        <taxon>Spirosomataceae</taxon>
        <taxon>Larkinella</taxon>
    </lineage>
</organism>
<reference evidence="10 11" key="1">
    <citation type="submission" date="2018-11" db="EMBL/GenBank/DDBJ databases">
        <authorList>
            <person name="Zhou Z."/>
            <person name="Wang G."/>
        </authorList>
    </citation>
    <scope>NUCLEOTIDE SEQUENCE [LARGE SCALE GENOMIC DNA]</scope>
    <source>
        <strain evidence="10 11">KCTC52004</strain>
    </source>
</reference>
<dbReference type="GO" id="GO:0005886">
    <property type="term" value="C:plasma membrane"/>
    <property type="evidence" value="ECO:0007669"/>
    <property type="project" value="UniProtKB-SubCell"/>
</dbReference>
<sequence length="797" mass="88889">MIRNYLKIAFRNLTKNKVYSAINIGGLAVGMAVALLIGLWIYDEFAFDTYHRNHDRIAQVMQQQTLNSEVKTASAVPIPLARELRNSFDADFKHLVLSSWTTRHILTFGDAKFTRMGNYMSPEAPAVLSLNMRKGTWQGLKEPSSILLSESTAKALFGETNPLGKMVKIDNKLDVKVTGVYEDLPYNTELRDLRFIAPWELYVASTDWVKAAQDNSEWGNNSFQIFAQIADKADMEAVSAKIKTIKSDRGDKEELKFKPEIFLHPMNRWHLYSEWKNGVSAGGRIQFVWLFGIIGGFVLVLACINFMNLSTARSEKRAKEVGIRKAIGSARTQLIGQFFSESLLVVAIAFVFSLVLAQLALPFFNEMADKKMAIPWASSWFWAAGLGFSFLTGLLAGSYPAFYLSSFQPIKTLKGVRFRVGRRAALPRKVLVVLQFTVSVTLIIGTVVVYRQILHAKNRPIGYTREGLVSMHVSTPDIHNHLDAVRNDLLKSGKVVGITESQSPTTDVWSNNTGFTWTGKNPGLQADFATIGVSFDFGSTVGWKFIDGRDFSRTFSSDSSGFVLNETAVQFMGLEHPVGQTIQWNDRRFKVIGVVKDMLMSSPYEPVKQTIYFIPRRAGNFVTIRINPGSNAPEALAAIEAVFKKYSPTSPFDYDFVDAEFALKFAAEERIGKLASIITVLAIFISCLGLFGLASFIAEQRTKEIGIRKVLGASVTHLWGLLSMDFVVLVLVSCLISSPIAYYFLDDWLQNYPYRTELSGWIFIAAGLGALLITLLTVSYQAIKAALMNPVKSLRSE</sequence>
<feature type="transmembrane region" description="Helical" evidence="7">
    <location>
        <begin position="21"/>
        <end position="42"/>
    </location>
</feature>
<dbReference type="Pfam" id="PF02687">
    <property type="entry name" value="FtsX"/>
    <property type="match status" value="2"/>
</dbReference>
<evidence type="ECO:0000256" key="5">
    <source>
        <dbReference type="ARBA" id="ARBA00023136"/>
    </source>
</evidence>
<dbReference type="EMBL" id="RQJO01000011">
    <property type="protein sequence ID" value="RRA99980.1"/>
    <property type="molecule type" value="Genomic_DNA"/>
</dbReference>
<feature type="domain" description="ABC3 transporter permease C-terminal" evidence="8">
    <location>
        <begin position="677"/>
        <end position="790"/>
    </location>
</feature>
<feature type="transmembrane region" description="Helical" evidence="7">
    <location>
        <begin position="718"/>
        <end position="741"/>
    </location>
</feature>
<feature type="domain" description="ABC3 transporter permease C-terminal" evidence="8">
    <location>
        <begin position="293"/>
        <end position="409"/>
    </location>
</feature>
<keyword evidence="4 7" id="KW-1133">Transmembrane helix</keyword>
<evidence type="ECO:0000256" key="1">
    <source>
        <dbReference type="ARBA" id="ARBA00004651"/>
    </source>
</evidence>
<dbReference type="GO" id="GO:0022857">
    <property type="term" value="F:transmembrane transporter activity"/>
    <property type="evidence" value="ECO:0007669"/>
    <property type="project" value="TreeGrafter"/>
</dbReference>
<gene>
    <name evidence="10" type="ORF">EHT25_25490</name>
</gene>
<evidence type="ECO:0000256" key="3">
    <source>
        <dbReference type="ARBA" id="ARBA00022692"/>
    </source>
</evidence>
<keyword evidence="5 7" id="KW-0472">Membrane</keyword>
<dbReference type="RefSeq" id="WP_124878013.1">
    <property type="nucleotide sequence ID" value="NZ_RQJO01000011.1"/>
</dbReference>
<evidence type="ECO:0000313" key="10">
    <source>
        <dbReference type="EMBL" id="RRA99980.1"/>
    </source>
</evidence>
<dbReference type="InterPro" id="IPR025857">
    <property type="entry name" value="MacB_PCD"/>
</dbReference>
<dbReference type="Pfam" id="PF12704">
    <property type="entry name" value="MacB_PCD"/>
    <property type="match status" value="2"/>
</dbReference>
<proteinExistence type="inferred from homology"/>
<comment type="caution">
    <text evidence="10">The sequence shown here is derived from an EMBL/GenBank/DDBJ whole genome shotgun (WGS) entry which is preliminary data.</text>
</comment>
<feature type="transmembrane region" description="Helical" evidence="7">
    <location>
        <begin position="343"/>
        <end position="361"/>
    </location>
</feature>
<keyword evidence="11" id="KW-1185">Reference proteome</keyword>
<dbReference type="OrthoDB" id="5933722at2"/>
<dbReference type="PANTHER" id="PTHR30572">
    <property type="entry name" value="MEMBRANE COMPONENT OF TRANSPORTER-RELATED"/>
    <property type="match status" value="1"/>
</dbReference>
<feature type="transmembrane region" description="Helical" evidence="7">
    <location>
        <begin position="381"/>
        <end position="405"/>
    </location>
</feature>
<dbReference type="InterPro" id="IPR050250">
    <property type="entry name" value="Macrolide_Exporter_MacB"/>
</dbReference>
<name>A0A3P1BFY0_9BACT</name>
<evidence type="ECO:0000256" key="7">
    <source>
        <dbReference type="SAM" id="Phobius"/>
    </source>
</evidence>
<comment type="similarity">
    <text evidence="6">Belongs to the ABC-4 integral membrane protein family.</text>
</comment>
<feature type="transmembrane region" description="Helical" evidence="7">
    <location>
        <begin position="287"/>
        <end position="309"/>
    </location>
</feature>
<evidence type="ECO:0000313" key="11">
    <source>
        <dbReference type="Proteomes" id="UP000271925"/>
    </source>
</evidence>
<keyword evidence="3 7" id="KW-0812">Transmembrane</keyword>
<dbReference type="InterPro" id="IPR003838">
    <property type="entry name" value="ABC3_permease_C"/>
</dbReference>
<dbReference type="AlphaFoldDB" id="A0A3P1BFY0"/>
<evidence type="ECO:0000259" key="9">
    <source>
        <dbReference type="Pfam" id="PF12704"/>
    </source>
</evidence>
<protein>
    <submittedName>
        <fullName evidence="10">ABC transporter permease</fullName>
    </submittedName>
</protein>
<evidence type="ECO:0000256" key="6">
    <source>
        <dbReference type="ARBA" id="ARBA00038076"/>
    </source>
</evidence>
<dbReference type="Proteomes" id="UP000271925">
    <property type="component" value="Unassembled WGS sequence"/>
</dbReference>
<comment type="subcellular location">
    <subcellularLocation>
        <location evidence="1">Cell membrane</location>
        <topology evidence="1">Multi-pass membrane protein</topology>
    </subcellularLocation>
</comment>
<evidence type="ECO:0000256" key="2">
    <source>
        <dbReference type="ARBA" id="ARBA00022475"/>
    </source>
</evidence>
<evidence type="ECO:0000256" key="4">
    <source>
        <dbReference type="ARBA" id="ARBA00022989"/>
    </source>
</evidence>
<evidence type="ECO:0000259" key="8">
    <source>
        <dbReference type="Pfam" id="PF02687"/>
    </source>
</evidence>
<feature type="transmembrane region" description="Helical" evidence="7">
    <location>
        <begin position="761"/>
        <end position="783"/>
    </location>
</feature>
<feature type="domain" description="MacB-like periplasmic core" evidence="9">
    <location>
        <begin position="20"/>
        <end position="244"/>
    </location>
</feature>
<accession>A0A3P1BFY0</accession>
<feature type="transmembrane region" description="Helical" evidence="7">
    <location>
        <begin position="426"/>
        <end position="450"/>
    </location>
</feature>